<keyword evidence="2" id="KW-0472">Membrane</keyword>
<feature type="transmembrane region" description="Helical" evidence="2">
    <location>
        <begin position="53"/>
        <end position="70"/>
    </location>
</feature>
<feature type="region of interest" description="Disordered" evidence="1">
    <location>
        <begin position="210"/>
        <end position="246"/>
    </location>
</feature>
<sequence length="1226" mass="133362">MPEEKKKDSFTFSDKIKNSKQPGSKSFANRISSKVGSDGKPKRTLFERTKRDAPFIIAALIALLLLPFLYKYSGQVSEEQIVAPSVEDSAFDPERYGFDTVGGDPEGQIAQLAGRDPLSLIKGFGGVEEPESYDSMASFDRSGLEDRSYSDTTEERNTTNIYKRNAPAQTRASFKRAATKIGKLSSAGLTGRGGGKLGVGMWGGGLKSAAKRVKAETPKSSPKPVSLQPLTAAGKPSRSYFGQNAAEQARRSKDAMSKANALQALADAQFKPIEPGKIGGIAGGDLGGPGGGNGNLERNFAFNGKEPWWWDMMKRRSQMEWEKKFNHKWGWIDFGVKLAQNFLDPFLSCLMTGTDDWSMGNMFGAVAGSGDEDECAGLNKEKWKVQHPEVPFSKDDCRAFFKYKVEEGIKDPWEGGNVAGANMGFVSQRIDCLSNGLGAKLATKWFGKENGSITEADDCARVMMDGHYKAVYSASKAKKRRIFTYVVGVPTKDIATYYSGHLQPEQQRDKLVIGLFKEGGELNLNAVNRSGFVPLFVESVAIKTRKVKKTEVQQATVKDSSDNETVDTSIQADDNDGFSETEINSWLATTEKGTKYMTYGTFLEKLRKGRAVITDSYADYNQNYGATPETKEMQLSFSSKKGKKGKGWILGARCNYPLARISCDYYANVGAQDGATDEKGIPYAHVLFANGMADQKAYDKMKSKFVITYSVQGEDEAFSNVSSTQNTGEKGQVYVVRHYDVRPFDHEPYADRKLGKNQRKRIADSAGNATGFQVIADRIPESIKGKRLVINWTIRQCNSVDVDGDSVNQGGCHSGTSYDIKYDANGNATSAPAKGQSLPGIPVSTATCVYNDNTTLSYSVEENKCPNGPDTSEECCLEKHPTGYKYVDGKCVPENKGGGGKEPTPEKAYLAKYFSWVPQDAFSRKPAANGGTPDAFEGAKLLTVVENVPQKCGGDAGGRYADSPSATAFVKDVVTKYNAKAQQENKPQLAEVGEKVTSGELVDALNIAQSVGVSTVNGAAVCALGRAMVLTSLDPHLKNEVKRADGKPYHNELGAFLAYIQPEAALYPAQMIDGKDECDKRFMAVQESSCQATPQLRGERKYHHNNYFWNGSDGLAYQRYKDSLSAAMERYPLKALALDITENCSGKSGQGACRKQYTALSKTLLVDDCENLAGRSLNVQHVLDYVQGACKDGLDYKPYGAAGSGAAQKASTSQLNSGDNAVPQKS</sequence>
<dbReference type="Proteomes" id="UP000725649">
    <property type="component" value="Unassembled WGS sequence"/>
</dbReference>
<accession>A0A928HDL3</accession>
<protein>
    <submittedName>
        <fullName evidence="3">Uncharacterized protein</fullName>
    </submittedName>
</protein>
<evidence type="ECO:0000256" key="2">
    <source>
        <dbReference type="SAM" id="Phobius"/>
    </source>
</evidence>
<keyword evidence="2" id="KW-0812">Transmembrane</keyword>
<feature type="region of interest" description="Disordered" evidence="1">
    <location>
        <begin position="1"/>
        <end position="43"/>
    </location>
</feature>
<name>A0A928HDL3_9BACT</name>
<keyword evidence="2" id="KW-1133">Transmembrane helix</keyword>
<evidence type="ECO:0000313" key="4">
    <source>
        <dbReference type="Proteomes" id="UP000725649"/>
    </source>
</evidence>
<gene>
    <name evidence="3" type="ORF">E7027_00130</name>
</gene>
<evidence type="ECO:0000313" key="3">
    <source>
        <dbReference type="EMBL" id="MBE6420549.1"/>
    </source>
</evidence>
<feature type="compositionally biased region" description="Basic and acidic residues" evidence="1">
    <location>
        <begin position="1"/>
        <end position="17"/>
    </location>
</feature>
<organism evidence="3 4">
    <name type="scientific">Candidatus Avelusimicrobium gallicola</name>
    <dbReference type="NCBI Taxonomy" id="2562704"/>
    <lineage>
        <taxon>Bacteria</taxon>
        <taxon>Pseudomonadati</taxon>
        <taxon>Elusimicrobiota</taxon>
        <taxon>Elusimicrobia</taxon>
        <taxon>Elusimicrobiales</taxon>
        <taxon>Elusimicrobiaceae</taxon>
        <taxon>Candidatus Avelusimicrobium</taxon>
    </lineage>
</organism>
<comment type="caution">
    <text evidence="3">The sequence shown here is derived from an EMBL/GenBank/DDBJ whole genome shotgun (WGS) entry which is preliminary data.</text>
</comment>
<feature type="compositionally biased region" description="Basic and acidic residues" evidence="1">
    <location>
        <begin position="142"/>
        <end position="156"/>
    </location>
</feature>
<feature type="region of interest" description="Disordered" evidence="1">
    <location>
        <begin position="558"/>
        <end position="577"/>
    </location>
</feature>
<feature type="region of interest" description="Disordered" evidence="1">
    <location>
        <begin position="132"/>
        <end position="156"/>
    </location>
</feature>
<feature type="compositionally biased region" description="Polar residues" evidence="1">
    <location>
        <begin position="19"/>
        <end position="35"/>
    </location>
</feature>
<reference evidence="3" key="1">
    <citation type="submission" date="2019-04" db="EMBL/GenBank/DDBJ databases">
        <title>Evolution of Biomass-Degrading Anaerobic Consortia Revealed by Metagenomics.</title>
        <authorList>
            <person name="Peng X."/>
        </authorList>
    </citation>
    <scope>NUCLEOTIDE SEQUENCE</scope>
    <source>
        <strain evidence="3">SIG66</strain>
    </source>
</reference>
<evidence type="ECO:0000256" key="1">
    <source>
        <dbReference type="SAM" id="MobiDB-lite"/>
    </source>
</evidence>
<dbReference type="EMBL" id="SUVG01000001">
    <property type="protein sequence ID" value="MBE6420549.1"/>
    <property type="molecule type" value="Genomic_DNA"/>
</dbReference>
<dbReference type="AlphaFoldDB" id="A0A928HDL3"/>
<proteinExistence type="predicted"/>